<dbReference type="OrthoDB" id="6132759at2759"/>
<dbReference type="GO" id="GO:0005886">
    <property type="term" value="C:plasma membrane"/>
    <property type="evidence" value="ECO:0007669"/>
    <property type="project" value="TreeGrafter"/>
</dbReference>
<evidence type="ECO:0000256" key="3">
    <source>
        <dbReference type="ARBA" id="ARBA00022692"/>
    </source>
</evidence>
<evidence type="ECO:0000313" key="7">
    <source>
        <dbReference type="EMBL" id="RDW68599.1"/>
    </source>
</evidence>
<keyword evidence="3 6" id="KW-0812">Transmembrane</keyword>
<feature type="transmembrane region" description="Helical" evidence="6">
    <location>
        <begin position="83"/>
        <end position="108"/>
    </location>
</feature>
<proteinExistence type="inferred from homology"/>
<dbReference type="Proteomes" id="UP000256328">
    <property type="component" value="Unassembled WGS sequence"/>
</dbReference>
<dbReference type="PROSITE" id="PS50283">
    <property type="entry name" value="NA_SOLUT_SYMP_3"/>
    <property type="match status" value="1"/>
</dbReference>
<organism evidence="7 8">
    <name type="scientific">Coleophoma crateriformis</name>
    <dbReference type="NCBI Taxonomy" id="565419"/>
    <lineage>
        <taxon>Eukaryota</taxon>
        <taxon>Fungi</taxon>
        <taxon>Dikarya</taxon>
        <taxon>Ascomycota</taxon>
        <taxon>Pezizomycotina</taxon>
        <taxon>Leotiomycetes</taxon>
        <taxon>Helotiales</taxon>
        <taxon>Dermateaceae</taxon>
        <taxon>Coleophoma</taxon>
    </lineage>
</organism>
<dbReference type="InterPro" id="IPR031155">
    <property type="entry name" value="DUR"/>
</dbReference>
<comment type="caution">
    <text evidence="7">The sequence shown here is derived from an EMBL/GenBank/DDBJ whole genome shotgun (WGS) entry which is preliminary data.</text>
</comment>
<protein>
    <submittedName>
        <fullName evidence="7">Uncharacterized protein</fullName>
    </submittedName>
</protein>
<dbReference type="EMBL" id="PDLN01000013">
    <property type="protein sequence ID" value="RDW68599.1"/>
    <property type="molecule type" value="Genomic_DNA"/>
</dbReference>
<feature type="transmembrane region" description="Helical" evidence="6">
    <location>
        <begin position="445"/>
        <end position="466"/>
    </location>
</feature>
<sequence length="525" mass="58155">MVANRSVGTGSTASAVFLSWIWINESVFSGDHTYKWGIALPIWWASGLPFQIALMAMLGIVAKLRVPYAHTSLEIIKMRYGKYAHWLFILLNLIKNIFGCGGMILAGAQLVTGIMEMHVIAACILIPQEASQSELNAHGVADLGAFPVVTYTAVGGLKATFLTDFLHTTITLILLIYFSLAVLTNEHIGGISGLYEKVKATDDYIVGSFQGSLLTMKSESAVLFGLVLKFGNLALVLMDTAFWQKSFAPEVNSSLVMPYMLKSLLGRGANVGLLVLIFMAITSTVSSSMIAVSGIISQDFFCTYINLHASDRKILKSGAINIQTTQIQLPGLYAAIISFFSPALYSVVISLIWPSRFDRREFLRIDLIKDKSQATSSLPSKILSSEAINETLRRGSDFVKGVYLTSGEESVRLPRPPSTQPNAHNPLDEVVHPFDEKTLRHTKRWLKIASVYFVVNVLVTIVLWPLPLYRDWIFTKSFFGGWVSMANVWHFSATFAVIIYPIYDGRHEIARAYDGMVKELKEIRG</sequence>
<dbReference type="GO" id="GO:0015204">
    <property type="term" value="F:urea transmembrane transporter activity"/>
    <property type="evidence" value="ECO:0007669"/>
    <property type="project" value="InterPro"/>
</dbReference>
<keyword evidence="8" id="KW-1185">Reference proteome</keyword>
<dbReference type="PANTHER" id="PTHR46154">
    <property type="match status" value="1"/>
</dbReference>
<reference evidence="7 8" key="1">
    <citation type="journal article" date="2018" name="IMA Fungus">
        <title>IMA Genome-F 9: Draft genome sequence of Annulohypoxylon stygium, Aspergillus mulundensis, Berkeleyomyces basicola (syn. Thielaviopsis basicola), Ceratocystis smalleyi, two Cercospora beticola strains, Coleophoma cylindrospora, Fusarium fracticaudum, Phialophora cf. hyalina, and Morchella septimelata.</title>
        <authorList>
            <person name="Wingfield B.D."/>
            <person name="Bills G.F."/>
            <person name="Dong Y."/>
            <person name="Huang W."/>
            <person name="Nel W.J."/>
            <person name="Swalarsk-Parry B.S."/>
            <person name="Vaghefi N."/>
            <person name="Wilken P.M."/>
            <person name="An Z."/>
            <person name="de Beer Z.W."/>
            <person name="De Vos L."/>
            <person name="Chen L."/>
            <person name="Duong T.A."/>
            <person name="Gao Y."/>
            <person name="Hammerbacher A."/>
            <person name="Kikkert J.R."/>
            <person name="Li Y."/>
            <person name="Li H."/>
            <person name="Li K."/>
            <person name="Li Q."/>
            <person name="Liu X."/>
            <person name="Ma X."/>
            <person name="Naidoo K."/>
            <person name="Pethybridge S.J."/>
            <person name="Sun J."/>
            <person name="Steenkamp E.T."/>
            <person name="van der Nest M.A."/>
            <person name="van Wyk S."/>
            <person name="Wingfield M.J."/>
            <person name="Xiong C."/>
            <person name="Yue Q."/>
            <person name="Zhang X."/>
        </authorList>
    </citation>
    <scope>NUCLEOTIDE SEQUENCE [LARGE SCALE GENOMIC DNA]</scope>
    <source>
        <strain evidence="7 8">BP5796</strain>
    </source>
</reference>
<name>A0A3D8R3I0_9HELO</name>
<gene>
    <name evidence="7" type="ORF">BP5796_09256</name>
</gene>
<accession>A0A3D8R3I0</accession>
<dbReference type="PANTHER" id="PTHR46154:SF3">
    <property type="entry name" value="DUR32P"/>
    <property type="match status" value="1"/>
</dbReference>
<dbReference type="InterPro" id="IPR038377">
    <property type="entry name" value="Na/Glc_symporter_sf"/>
</dbReference>
<dbReference type="Gene3D" id="1.20.1730.10">
    <property type="entry name" value="Sodium/glucose cotransporter"/>
    <property type="match status" value="2"/>
</dbReference>
<evidence type="ECO:0000313" key="8">
    <source>
        <dbReference type="Proteomes" id="UP000256328"/>
    </source>
</evidence>
<feature type="transmembrane region" description="Helical" evidence="6">
    <location>
        <begin position="165"/>
        <end position="183"/>
    </location>
</feature>
<dbReference type="AlphaFoldDB" id="A0A3D8R3I0"/>
<evidence type="ECO:0000256" key="5">
    <source>
        <dbReference type="ARBA" id="ARBA00023136"/>
    </source>
</evidence>
<evidence type="ECO:0000256" key="1">
    <source>
        <dbReference type="ARBA" id="ARBA00004141"/>
    </source>
</evidence>
<evidence type="ECO:0000256" key="4">
    <source>
        <dbReference type="ARBA" id="ARBA00022989"/>
    </source>
</evidence>
<comment type="subcellular location">
    <subcellularLocation>
        <location evidence="1">Membrane</location>
        <topology evidence="1">Multi-pass membrane protein</topology>
    </subcellularLocation>
</comment>
<evidence type="ECO:0000256" key="2">
    <source>
        <dbReference type="ARBA" id="ARBA00006434"/>
    </source>
</evidence>
<dbReference type="InterPro" id="IPR001734">
    <property type="entry name" value="Na/solute_symporter"/>
</dbReference>
<feature type="transmembrane region" description="Helical" evidence="6">
    <location>
        <begin position="43"/>
        <end position="62"/>
    </location>
</feature>
<feature type="transmembrane region" description="Helical" evidence="6">
    <location>
        <begin position="264"/>
        <end position="282"/>
    </location>
</feature>
<keyword evidence="5 6" id="KW-0472">Membrane</keyword>
<feature type="transmembrane region" description="Helical" evidence="6">
    <location>
        <begin position="478"/>
        <end position="503"/>
    </location>
</feature>
<evidence type="ECO:0000256" key="6">
    <source>
        <dbReference type="SAM" id="Phobius"/>
    </source>
</evidence>
<comment type="similarity">
    <text evidence="2">Belongs to the sodium:solute symporter (SSF) (TC 2.A.21) family.</text>
</comment>
<keyword evidence="4 6" id="KW-1133">Transmembrane helix</keyword>
<feature type="transmembrane region" description="Helical" evidence="6">
    <location>
        <begin position="7"/>
        <end position="23"/>
    </location>
</feature>
<feature type="transmembrane region" description="Helical" evidence="6">
    <location>
        <begin position="332"/>
        <end position="353"/>
    </location>
</feature>